<dbReference type="PANTHER" id="PTHR24215">
    <property type="entry name" value="RHO-GTPASE-ACTIVATING PROTEIN LRG1"/>
    <property type="match status" value="1"/>
</dbReference>
<evidence type="ECO:0000313" key="9">
    <source>
        <dbReference type="EMBL" id="TCD66366.1"/>
    </source>
</evidence>
<dbReference type="CDD" id="cd08368">
    <property type="entry name" value="LIM"/>
    <property type="match status" value="1"/>
</dbReference>
<dbReference type="GO" id="GO:0005737">
    <property type="term" value="C:cytoplasm"/>
    <property type="evidence" value="ECO:0007669"/>
    <property type="project" value="TreeGrafter"/>
</dbReference>
<feature type="region of interest" description="Disordered" evidence="7">
    <location>
        <begin position="963"/>
        <end position="1069"/>
    </location>
</feature>
<feature type="compositionally biased region" description="Low complexity" evidence="7">
    <location>
        <begin position="1533"/>
        <end position="1564"/>
    </location>
</feature>
<dbReference type="OrthoDB" id="1112565at2759"/>
<feature type="region of interest" description="Disordered" evidence="7">
    <location>
        <begin position="1528"/>
        <end position="1566"/>
    </location>
</feature>
<dbReference type="STRING" id="92696.A0A4R0RGF8"/>
<feature type="region of interest" description="Disordered" evidence="7">
    <location>
        <begin position="684"/>
        <end position="744"/>
    </location>
</feature>
<feature type="compositionally biased region" description="Low complexity" evidence="7">
    <location>
        <begin position="1088"/>
        <end position="1107"/>
    </location>
</feature>
<keyword evidence="3" id="KW-0677">Repeat</keyword>
<dbReference type="InterPro" id="IPR001781">
    <property type="entry name" value="Znf_LIM"/>
</dbReference>
<protein>
    <recommendedName>
        <fullName evidence="8">LIM zinc-binding domain-containing protein</fullName>
    </recommendedName>
</protein>
<feature type="compositionally biased region" description="Polar residues" evidence="7">
    <location>
        <begin position="975"/>
        <end position="986"/>
    </location>
</feature>
<dbReference type="SMART" id="SM00132">
    <property type="entry name" value="LIM"/>
    <property type="match status" value="3"/>
</dbReference>
<feature type="compositionally biased region" description="Low complexity" evidence="7">
    <location>
        <begin position="1346"/>
        <end position="1359"/>
    </location>
</feature>
<feature type="domain" description="LIM zinc-binding" evidence="8">
    <location>
        <begin position="851"/>
        <end position="915"/>
    </location>
</feature>
<name>A0A4R0RGF8_9APHY</name>
<feature type="region of interest" description="Disordered" evidence="7">
    <location>
        <begin position="916"/>
        <end position="945"/>
    </location>
</feature>
<keyword evidence="5" id="KW-0539">Nucleus</keyword>
<keyword evidence="10" id="KW-1185">Reference proteome</keyword>
<keyword evidence="4 6" id="KW-0862">Zinc</keyword>
<organism evidence="9 10">
    <name type="scientific">Steccherinum ochraceum</name>
    <dbReference type="NCBI Taxonomy" id="92696"/>
    <lineage>
        <taxon>Eukaryota</taxon>
        <taxon>Fungi</taxon>
        <taxon>Dikarya</taxon>
        <taxon>Basidiomycota</taxon>
        <taxon>Agaricomycotina</taxon>
        <taxon>Agaricomycetes</taxon>
        <taxon>Polyporales</taxon>
        <taxon>Steccherinaceae</taxon>
        <taxon>Steccherinum</taxon>
    </lineage>
</organism>
<dbReference type="PANTHER" id="PTHR24215:SF35">
    <property type="entry name" value="MUSCLE LIM PROTEIN MLP84B"/>
    <property type="match status" value="1"/>
</dbReference>
<gene>
    <name evidence="9" type="ORF">EIP91_001415</name>
</gene>
<dbReference type="GO" id="GO:0030695">
    <property type="term" value="F:GTPase regulator activity"/>
    <property type="evidence" value="ECO:0007669"/>
    <property type="project" value="UniProtKB-ARBA"/>
</dbReference>
<dbReference type="EMBL" id="RWJN01000137">
    <property type="protein sequence ID" value="TCD66366.1"/>
    <property type="molecule type" value="Genomic_DNA"/>
</dbReference>
<dbReference type="Gene3D" id="2.10.110.10">
    <property type="entry name" value="Cysteine Rich Protein"/>
    <property type="match status" value="3"/>
</dbReference>
<keyword evidence="6" id="KW-0440">LIM domain</keyword>
<feature type="compositionally biased region" description="Low complexity" evidence="7">
    <location>
        <begin position="1140"/>
        <end position="1173"/>
    </location>
</feature>
<dbReference type="GO" id="GO:0046872">
    <property type="term" value="F:metal ion binding"/>
    <property type="evidence" value="ECO:0007669"/>
    <property type="project" value="UniProtKB-KW"/>
</dbReference>
<evidence type="ECO:0000259" key="8">
    <source>
        <dbReference type="PROSITE" id="PS50023"/>
    </source>
</evidence>
<feature type="region of interest" description="Disordered" evidence="7">
    <location>
        <begin position="1382"/>
        <end position="1435"/>
    </location>
</feature>
<evidence type="ECO:0000256" key="3">
    <source>
        <dbReference type="ARBA" id="ARBA00022737"/>
    </source>
</evidence>
<feature type="compositionally biased region" description="Polar residues" evidence="7">
    <location>
        <begin position="695"/>
        <end position="707"/>
    </location>
</feature>
<evidence type="ECO:0000256" key="7">
    <source>
        <dbReference type="SAM" id="MobiDB-lite"/>
    </source>
</evidence>
<sequence>METNYSVHEAVEMLSRLNMNDLSSDETLHVVVQQSSFTISQFLNTVTTYGGMCRVCDEDVISDWCSLMNVSFLDKLFAYRHIFHHLASSSSTSEEECLVVCWVDALLAKMGDATLATFGWKDHIGFPSLGNHVSDSALRAAVQLPVTFASLPLVIGSDQSSPAAIRLAVQLTFAAYVMHPLLTKTEMWPKSGILPEKLMQVLLAYLNTRSTQCHVASPAQPEYMEAECSTYAMVISLFSITDDVSHEMQNVFRPHTLAILLDFVQCILHRNQREDTAHVICPSSHMDIPANILMFSHRTISWCWIFWEDQKLAYAETVDSLSAAWLYHLGRCPHEESVRHEYDQALVLAMKADPVAACAAFMRLVQCAIGDSGWRLGLDVGCVVLRRACRGVSAFLRAMHHNGSSVSDILPEGLTQLFTTLENSSAEIGVKDVVLEGLTYVQGRQLAAVLDGLNSSSQSQLDTRFTDASSLLSASGDVIFGSLERRTTRQLLHLATLIWYAGCHGLGSGDTVRSFVKDVSDFLLSDVELKYPDVLDAFLIARSAAVSIESGCQSPESDEIWEDEKILQLALSHVIALDLHDLLFSLSSYVSAVIKQGLNDRSILLLCWDLFRDTLGLFLRNLLETFNTMLSEALGLTLCTAIHLILLHSDSDLRDVAILWSEYAVNVEVLLLIVAPVVKWNPGDQEENADRWSRTYVTTQKSPTRADTQPVAKGPPLRPSTTGNGSTNRFPRPHSNSEPHRSDYMGSRVSAHIATVTNQRPSAMKHTASASEQSNAEEGILPNLEGSGSELAKVYGSVLQPKESLDSFTCAICGTVFPPDATLFPDPTSTMAESQRFLCRPCFVVNGGSKGDCPSCRRPVLILKSEGGFVEASGNVWHRKCFRCDGCDKDLGDSPMVDLLGRPSCADCFDSCLKRPPRESPTTPSAAEKRSARNTPGREGSPALEELELRLGIIRSRESTPNIADRNSLYGGRTGSQYSVDSSPTVNRLASRTRALSTTSASSPSRTQTDDGPSVRLVARHKSPEPEPSMSTSPLRPRRSYARLKSPEPEISTPSPRRSYGSPSVGSPAIEPTEEAIEEMKRRFLNQASPSPAAGSKGSSSTTTTPTRRSRSRPRASNVSSIPMGDYLDSSSTNVTPQKSSRITYSSTSSSSPALRTAASTSSLRSALKSQSTGATSVLQPDRTGESAYPLLKQQRTGTSDFPVRSDFTGETDYLPRQKTGNTTYLPRMTTGDTVRRHRTGESLGTQHTGYGVFPDSDATLPLRSQKTGETMFEVRTHRTGEIQLRSHITGEELRYQQTGNTRMGEERTGDEEVESLVGTFSTEQDDLIDLRSTVSSGSMSRIPVPLRSSLPSASRYSSNGLGLTTSSSALGMYDPSILSTPDLAADMSDTMSTQSSGPSTPPSVSPPLRKSRDSLTKELRTTPTPASRKGGIDITIPQQIPPNARCANCALPLFSTRHGGKFVTVPVEPSSTGAAPKMYHTSCFKCNVCHEVFEEREGGHAVFVRGEEGACHVRCAPPEKITLRQVPSTAAPSIVPSLPVKSSPSSATRARSQTTSYTTSSRYDPPPVSAAPIFPSARRFGTTTSCPGCNQAVSQMERGVVSGPQGSKWHATCLVCGGKEAKGRRREDGKPGCGKKLDSAAKTDALGNVWCRECLLLLPVSQRQASPVRSPVMPTATGNRSVVSQFTGSKSVVTTQLTGTTTIARQFTGLGGPGPDPALLRQLSGGGLSPTRQLSSSPTKMHDGPRAGTPRYPRPKSVTGVRSTGGEGRGMFLVRQLTGGNTSFSGNDYGL</sequence>
<dbReference type="PROSITE" id="PS50023">
    <property type="entry name" value="LIM_DOMAIN_2"/>
    <property type="match status" value="2"/>
</dbReference>
<dbReference type="Pfam" id="PF00412">
    <property type="entry name" value="LIM"/>
    <property type="match status" value="1"/>
</dbReference>
<proteinExistence type="predicted"/>
<feature type="region of interest" description="Disordered" evidence="7">
    <location>
        <begin position="1088"/>
        <end position="1229"/>
    </location>
</feature>
<feature type="compositionally biased region" description="Low complexity" evidence="7">
    <location>
        <begin position="988"/>
        <end position="1007"/>
    </location>
</feature>
<comment type="caution">
    <text evidence="9">The sequence shown here is derived from an EMBL/GenBank/DDBJ whole genome shotgun (WGS) entry which is preliminary data.</text>
</comment>
<dbReference type="GO" id="GO:0005634">
    <property type="term" value="C:nucleus"/>
    <property type="evidence" value="ECO:0007669"/>
    <property type="project" value="UniProtKB-SubCell"/>
</dbReference>
<comment type="subcellular location">
    <subcellularLocation>
        <location evidence="1">Nucleus</location>
    </subcellularLocation>
</comment>
<evidence type="ECO:0000256" key="6">
    <source>
        <dbReference type="PROSITE-ProRule" id="PRU00125"/>
    </source>
</evidence>
<evidence type="ECO:0000256" key="5">
    <source>
        <dbReference type="ARBA" id="ARBA00023242"/>
    </source>
</evidence>
<evidence type="ECO:0000256" key="4">
    <source>
        <dbReference type="ARBA" id="ARBA00022833"/>
    </source>
</evidence>
<feature type="compositionally biased region" description="Polar residues" evidence="7">
    <location>
        <begin position="1731"/>
        <end position="1740"/>
    </location>
</feature>
<feature type="compositionally biased region" description="Polar residues" evidence="7">
    <location>
        <begin position="1129"/>
        <end position="1139"/>
    </location>
</feature>
<dbReference type="Proteomes" id="UP000292702">
    <property type="component" value="Unassembled WGS sequence"/>
</dbReference>
<dbReference type="PROSITE" id="PS00478">
    <property type="entry name" value="LIM_DOMAIN_1"/>
    <property type="match status" value="1"/>
</dbReference>
<feature type="compositionally biased region" description="Polar residues" evidence="7">
    <location>
        <begin position="1052"/>
        <end position="1065"/>
    </location>
</feature>
<feature type="compositionally biased region" description="Basic and acidic residues" evidence="7">
    <location>
        <begin position="1411"/>
        <end position="1421"/>
    </location>
</feature>
<feature type="region of interest" description="Disordered" evidence="7">
    <location>
        <begin position="1723"/>
        <end position="1770"/>
    </location>
</feature>
<feature type="compositionally biased region" description="Polar residues" evidence="7">
    <location>
        <begin position="719"/>
        <end position="729"/>
    </location>
</feature>
<feature type="region of interest" description="Disordered" evidence="7">
    <location>
        <begin position="1336"/>
        <end position="1359"/>
    </location>
</feature>
<keyword evidence="2 6" id="KW-0479">Metal-binding</keyword>
<evidence type="ECO:0000256" key="2">
    <source>
        <dbReference type="ARBA" id="ARBA00022723"/>
    </source>
</evidence>
<dbReference type="GO" id="GO:0030036">
    <property type="term" value="P:actin cytoskeleton organization"/>
    <property type="evidence" value="ECO:0007669"/>
    <property type="project" value="TreeGrafter"/>
</dbReference>
<evidence type="ECO:0000313" key="10">
    <source>
        <dbReference type="Proteomes" id="UP000292702"/>
    </source>
</evidence>
<accession>A0A4R0RGF8</accession>
<feature type="domain" description="LIM zinc-binding" evidence="8">
    <location>
        <begin position="1445"/>
        <end position="1523"/>
    </location>
</feature>
<evidence type="ECO:0000256" key="1">
    <source>
        <dbReference type="ARBA" id="ARBA00004123"/>
    </source>
</evidence>
<reference evidence="9 10" key="1">
    <citation type="submission" date="2018-11" db="EMBL/GenBank/DDBJ databases">
        <title>Genome assembly of Steccherinum ochraceum LE-BIN_3174, the white-rot fungus of the Steccherinaceae family (The Residual Polyporoid clade, Polyporales, Basidiomycota).</title>
        <authorList>
            <person name="Fedorova T.V."/>
            <person name="Glazunova O.A."/>
            <person name="Landesman E.O."/>
            <person name="Moiseenko K.V."/>
            <person name="Psurtseva N.V."/>
            <person name="Savinova O.S."/>
            <person name="Shakhova N.V."/>
            <person name="Tyazhelova T.V."/>
            <person name="Vasina D.V."/>
        </authorList>
    </citation>
    <scope>NUCLEOTIDE SEQUENCE [LARGE SCALE GENOMIC DNA]</scope>
    <source>
        <strain evidence="9 10">LE-BIN_3174</strain>
    </source>
</reference>